<feature type="signal peptide" evidence="1">
    <location>
        <begin position="1"/>
        <end position="19"/>
    </location>
</feature>
<accession>A0A3P3WIG5</accession>
<dbReference type="Gene3D" id="3.40.50.1820">
    <property type="entry name" value="alpha/beta hydrolase"/>
    <property type="match status" value="1"/>
</dbReference>
<dbReference type="EMBL" id="RQVR01000002">
    <property type="protein sequence ID" value="RRJ93819.1"/>
    <property type="molecule type" value="Genomic_DNA"/>
</dbReference>
<proteinExistence type="predicted"/>
<dbReference type="PANTHER" id="PTHR12277:SF81">
    <property type="entry name" value="PROTEIN ABHD13"/>
    <property type="match status" value="1"/>
</dbReference>
<gene>
    <name evidence="3" type="ORF">EG849_02995</name>
</gene>
<name>A0A3P3WIG5_9FLAO</name>
<dbReference type="Proteomes" id="UP000271937">
    <property type="component" value="Unassembled WGS sequence"/>
</dbReference>
<organism evidence="3 4">
    <name type="scientific">Flavobacterium macacae</name>
    <dbReference type="NCBI Taxonomy" id="2488993"/>
    <lineage>
        <taxon>Bacteria</taxon>
        <taxon>Pseudomonadati</taxon>
        <taxon>Bacteroidota</taxon>
        <taxon>Flavobacteriia</taxon>
        <taxon>Flavobacteriales</taxon>
        <taxon>Flavobacteriaceae</taxon>
        <taxon>Flavobacterium</taxon>
    </lineage>
</organism>
<dbReference type="PANTHER" id="PTHR12277">
    <property type="entry name" value="ALPHA/BETA HYDROLASE DOMAIN-CONTAINING PROTEIN"/>
    <property type="match status" value="1"/>
</dbReference>
<dbReference type="InterPro" id="IPR000073">
    <property type="entry name" value="AB_hydrolase_1"/>
</dbReference>
<evidence type="ECO:0000313" key="4">
    <source>
        <dbReference type="Proteomes" id="UP000271937"/>
    </source>
</evidence>
<evidence type="ECO:0000313" key="3">
    <source>
        <dbReference type="EMBL" id="RRJ93819.1"/>
    </source>
</evidence>
<dbReference type="Pfam" id="PF00561">
    <property type="entry name" value="Abhydrolase_1"/>
    <property type="match status" value="1"/>
</dbReference>
<dbReference type="SUPFAM" id="SSF53474">
    <property type="entry name" value="alpha/beta-Hydrolases"/>
    <property type="match status" value="1"/>
</dbReference>
<sequence length="264" mass="29466">MKNVFTCLLLIFSFTSSFAQFDDQFYFPSKELKPMLFSDYEKAPVIVGNDTLQNIFIKPKDKAKATIIFFQGNGGNYTDYQFITKPLVDAGYQVFMTSFRGYGESSGKPTHLTIASDSEKIFEYISNRSDVKNTKIIIYGASIGCQIATNFTKKFQSRISGLVLDSGFASFTDIALSTRPAEQHAIIKMYLTSPYSSKDDIKSIENVKLLVIQSKSDSVAPFEQGKLVFDNAKAPKTFLEYEGGHILAMKTDSEKIIKAIGNLL</sequence>
<feature type="domain" description="AB hydrolase-1" evidence="2">
    <location>
        <begin position="66"/>
        <end position="173"/>
    </location>
</feature>
<dbReference type="RefSeq" id="WP_125011598.1">
    <property type="nucleotide sequence ID" value="NZ_RQVR01000002.1"/>
</dbReference>
<evidence type="ECO:0000259" key="2">
    <source>
        <dbReference type="Pfam" id="PF00561"/>
    </source>
</evidence>
<dbReference type="OrthoDB" id="9777090at2"/>
<keyword evidence="4" id="KW-1185">Reference proteome</keyword>
<keyword evidence="1" id="KW-0732">Signal</keyword>
<dbReference type="AlphaFoldDB" id="A0A3P3WIG5"/>
<protein>
    <submittedName>
        <fullName evidence="3">Alpha/beta fold hydrolase</fullName>
    </submittedName>
</protein>
<feature type="chain" id="PRO_5018304143" evidence="1">
    <location>
        <begin position="20"/>
        <end position="264"/>
    </location>
</feature>
<reference evidence="3 4" key="1">
    <citation type="submission" date="2018-11" db="EMBL/GenBank/DDBJ databases">
        <title>Flavobacterium sp. nov., YIM 102600 draft genome.</title>
        <authorList>
            <person name="Li G."/>
            <person name="Jiang Y."/>
        </authorList>
    </citation>
    <scope>NUCLEOTIDE SEQUENCE [LARGE SCALE GENOMIC DNA]</scope>
    <source>
        <strain evidence="3 4">YIM 102600</strain>
    </source>
</reference>
<comment type="caution">
    <text evidence="3">The sequence shown here is derived from an EMBL/GenBank/DDBJ whole genome shotgun (WGS) entry which is preliminary data.</text>
</comment>
<dbReference type="GO" id="GO:0016787">
    <property type="term" value="F:hydrolase activity"/>
    <property type="evidence" value="ECO:0007669"/>
    <property type="project" value="UniProtKB-KW"/>
</dbReference>
<evidence type="ECO:0000256" key="1">
    <source>
        <dbReference type="SAM" id="SignalP"/>
    </source>
</evidence>
<keyword evidence="3" id="KW-0378">Hydrolase</keyword>
<dbReference type="InterPro" id="IPR029058">
    <property type="entry name" value="AB_hydrolase_fold"/>
</dbReference>